<organism evidence="2 3">
    <name type="scientific">Paspalum notatum var. saurae</name>
    <dbReference type="NCBI Taxonomy" id="547442"/>
    <lineage>
        <taxon>Eukaryota</taxon>
        <taxon>Viridiplantae</taxon>
        <taxon>Streptophyta</taxon>
        <taxon>Embryophyta</taxon>
        <taxon>Tracheophyta</taxon>
        <taxon>Spermatophyta</taxon>
        <taxon>Magnoliopsida</taxon>
        <taxon>Liliopsida</taxon>
        <taxon>Poales</taxon>
        <taxon>Poaceae</taxon>
        <taxon>PACMAD clade</taxon>
        <taxon>Panicoideae</taxon>
        <taxon>Andropogonodae</taxon>
        <taxon>Paspaleae</taxon>
        <taxon>Paspalinae</taxon>
        <taxon>Paspalum</taxon>
    </lineage>
</organism>
<evidence type="ECO:0000313" key="3">
    <source>
        <dbReference type="Proteomes" id="UP001341281"/>
    </source>
</evidence>
<keyword evidence="3" id="KW-1185">Reference proteome</keyword>
<dbReference type="Proteomes" id="UP001341281">
    <property type="component" value="Chromosome 05"/>
</dbReference>
<proteinExistence type="predicted"/>
<dbReference type="PANTHER" id="PTHR33386:SF5">
    <property type="entry name" value="OS02G0740600 PROTEIN"/>
    <property type="match status" value="1"/>
</dbReference>
<gene>
    <name evidence="2" type="ORF">U9M48_021908</name>
</gene>
<feature type="compositionally biased region" description="Basic and acidic residues" evidence="1">
    <location>
        <begin position="168"/>
        <end position="178"/>
    </location>
</feature>
<dbReference type="EMBL" id="CP144749">
    <property type="protein sequence ID" value="WVZ73623.1"/>
    <property type="molecule type" value="Genomic_DNA"/>
</dbReference>
<reference evidence="2 3" key="1">
    <citation type="submission" date="2024-02" db="EMBL/GenBank/DDBJ databases">
        <title>High-quality chromosome-scale genome assembly of Pensacola bahiagrass (Paspalum notatum Flugge var. saurae).</title>
        <authorList>
            <person name="Vega J.M."/>
            <person name="Podio M."/>
            <person name="Orjuela J."/>
            <person name="Siena L.A."/>
            <person name="Pessino S.C."/>
            <person name="Combes M.C."/>
            <person name="Mariac C."/>
            <person name="Albertini E."/>
            <person name="Pupilli F."/>
            <person name="Ortiz J.P.A."/>
            <person name="Leblanc O."/>
        </authorList>
    </citation>
    <scope>NUCLEOTIDE SEQUENCE [LARGE SCALE GENOMIC DNA]</scope>
    <source>
        <strain evidence="2">R1</strain>
        <tissue evidence="2">Leaf</tissue>
    </source>
</reference>
<sequence>MGHREQVNMGLGETPGGPRARESLIGTGPRAEGGAERAGVEGRAQRAFAGPGSLRQPQERKQRSVFLDSSSKSRGQDRRRSRRRRPGRSEPWSGATRSARRGRTSGTTVATLARARGRQDGGGKKQGGVEKTKAAAATGLRKVKEGTASGFQWIKDKCQNKSGGKKQAGHEDSGIAGY</sequence>
<dbReference type="AlphaFoldDB" id="A0AAQ3TIR4"/>
<evidence type="ECO:0000313" key="2">
    <source>
        <dbReference type="EMBL" id="WVZ73623.1"/>
    </source>
</evidence>
<feature type="compositionally biased region" description="Basic and acidic residues" evidence="1">
    <location>
        <begin position="117"/>
        <end position="133"/>
    </location>
</feature>
<dbReference type="PANTHER" id="PTHR33386">
    <property type="entry name" value="OS02G0740600 PROTEIN"/>
    <property type="match status" value="1"/>
</dbReference>
<feature type="compositionally biased region" description="Basic residues" evidence="1">
    <location>
        <begin position="77"/>
        <end position="86"/>
    </location>
</feature>
<accession>A0AAQ3TIR4</accession>
<feature type="region of interest" description="Disordered" evidence="1">
    <location>
        <begin position="1"/>
        <end position="136"/>
    </location>
</feature>
<feature type="region of interest" description="Disordered" evidence="1">
    <location>
        <begin position="157"/>
        <end position="178"/>
    </location>
</feature>
<feature type="compositionally biased region" description="Basic and acidic residues" evidence="1">
    <location>
        <begin position="33"/>
        <end position="44"/>
    </location>
</feature>
<evidence type="ECO:0000256" key="1">
    <source>
        <dbReference type="SAM" id="MobiDB-lite"/>
    </source>
</evidence>
<protein>
    <submittedName>
        <fullName evidence="2">Uncharacterized protein</fullName>
    </submittedName>
</protein>
<name>A0AAQ3TIR4_PASNO</name>